<protein>
    <recommendedName>
        <fullName evidence="3">PorV/PorQ family protein</fullName>
    </recommendedName>
</protein>
<reference evidence="1 2" key="1">
    <citation type="submission" date="2018-05" db="EMBL/GenBank/DDBJ databases">
        <title>Rhodohalobacter halophilus gen. nov., sp. nov., a moderately halophilic member of the family Balneolaceae.</title>
        <authorList>
            <person name="Liu Z.-W."/>
        </authorList>
    </citation>
    <scope>NUCLEOTIDE SEQUENCE [LARGE SCALE GENOMIC DNA]</scope>
    <source>
        <strain evidence="1 2">8A47</strain>
    </source>
</reference>
<organism evidence="1 2">
    <name type="scientific">Rhodohalobacter mucosus</name>
    <dbReference type="NCBI Taxonomy" id="2079485"/>
    <lineage>
        <taxon>Bacteria</taxon>
        <taxon>Pseudomonadati</taxon>
        <taxon>Balneolota</taxon>
        <taxon>Balneolia</taxon>
        <taxon>Balneolales</taxon>
        <taxon>Balneolaceae</taxon>
        <taxon>Rhodohalobacter</taxon>
    </lineage>
</organism>
<proteinExistence type="predicted"/>
<dbReference type="OrthoDB" id="1523622at2"/>
<dbReference type="EMBL" id="QGGB01000001">
    <property type="protein sequence ID" value="PWN08070.1"/>
    <property type="molecule type" value="Genomic_DNA"/>
</dbReference>
<evidence type="ECO:0008006" key="3">
    <source>
        <dbReference type="Google" id="ProtNLM"/>
    </source>
</evidence>
<keyword evidence="2" id="KW-1185">Reference proteome</keyword>
<dbReference type="Proteomes" id="UP000245533">
    <property type="component" value="Unassembled WGS sequence"/>
</dbReference>
<accession>A0A316TUG0</accession>
<evidence type="ECO:0000313" key="2">
    <source>
        <dbReference type="Proteomes" id="UP000245533"/>
    </source>
</evidence>
<gene>
    <name evidence="1" type="ORF">DDZ15_00075</name>
</gene>
<dbReference type="RefSeq" id="WP_109643616.1">
    <property type="nucleotide sequence ID" value="NZ_QGGB01000001.1"/>
</dbReference>
<name>A0A316TUG0_9BACT</name>
<sequence length="274" mass="29123">MNVNVHAGISAILWTVLLFFTAEGTVYSQFSMGAAPATMGHTGTALKHSSWAVFNNPAWISTKEQTVSFFAYRFSGLHELTDMAASVTIHVPFGAAAAGVHRFGFDLYSEQRIAAAFKKELGALHAGVSVVYHHVSIGGGYGTAGTTGVLAGIGIELTEQLQIAGRTGYLNRPELGSSNEPVYASTAAGIRYSVSERAYITADFVKDPDFPLSARAGIEFRLIESLTVRSGLSGRPSSYGFGFGYDPGPIRVNMGVQQNQPLGMSAAMDLIVPF</sequence>
<comment type="caution">
    <text evidence="1">The sequence shown here is derived from an EMBL/GenBank/DDBJ whole genome shotgun (WGS) entry which is preliminary data.</text>
</comment>
<dbReference type="AlphaFoldDB" id="A0A316TUG0"/>
<evidence type="ECO:0000313" key="1">
    <source>
        <dbReference type="EMBL" id="PWN08070.1"/>
    </source>
</evidence>